<evidence type="ECO:0000313" key="6">
    <source>
        <dbReference type="EMBL" id="ELZ24612.1"/>
    </source>
</evidence>
<dbReference type="EMBL" id="AOIS01000003">
    <property type="protein sequence ID" value="ELZ24612.1"/>
    <property type="molecule type" value="Genomic_DNA"/>
</dbReference>
<dbReference type="AlphaFoldDB" id="M0CQE2"/>
<comment type="caution">
    <text evidence="6">The sequence shown here is derived from an EMBL/GenBank/DDBJ whole genome shotgun (WGS) entry which is preliminary data.</text>
</comment>
<dbReference type="OrthoDB" id="14763at2157"/>
<evidence type="ECO:0000256" key="3">
    <source>
        <dbReference type="ARBA" id="ARBA00023163"/>
    </source>
</evidence>
<dbReference type="Pfam" id="PF01614">
    <property type="entry name" value="IclR_C"/>
    <property type="match status" value="1"/>
</dbReference>
<dbReference type="PROSITE" id="PS51077">
    <property type="entry name" value="HTH_ICLR"/>
    <property type="match status" value="1"/>
</dbReference>
<dbReference type="GO" id="GO:0045892">
    <property type="term" value="P:negative regulation of DNA-templated transcription"/>
    <property type="evidence" value="ECO:0007669"/>
    <property type="project" value="TreeGrafter"/>
</dbReference>
<protein>
    <submittedName>
        <fullName evidence="6">IclR family transcriptional regulator</fullName>
    </submittedName>
</protein>
<dbReference type="InterPro" id="IPR036390">
    <property type="entry name" value="WH_DNA-bd_sf"/>
</dbReference>
<evidence type="ECO:0000259" key="4">
    <source>
        <dbReference type="PROSITE" id="PS51077"/>
    </source>
</evidence>
<dbReference type="GO" id="GO:0003700">
    <property type="term" value="F:DNA-binding transcription factor activity"/>
    <property type="evidence" value="ECO:0007669"/>
    <property type="project" value="TreeGrafter"/>
</dbReference>
<evidence type="ECO:0000256" key="2">
    <source>
        <dbReference type="ARBA" id="ARBA00023125"/>
    </source>
</evidence>
<keyword evidence="1" id="KW-0805">Transcription regulation</keyword>
<dbReference type="RefSeq" id="WP_008892419.1">
    <property type="nucleotide sequence ID" value="NZ_AOIS01000003.1"/>
</dbReference>
<name>M0CQE2_9EURY</name>
<evidence type="ECO:0000256" key="1">
    <source>
        <dbReference type="ARBA" id="ARBA00023015"/>
    </source>
</evidence>
<keyword evidence="3" id="KW-0804">Transcription</keyword>
<evidence type="ECO:0000313" key="7">
    <source>
        <dbReference type="Proteomes" id="UP000011657"/>
    </source>
</evidence>
<dbReference type="InterPro" id="IPR050707">
    <property type="entry name" value="HTH_MetabolicPath_Reg"/>
</dbReference>
<dbReference type="FunFam" id="1.10.10.10:FF:000056">
    <property type="entry name" value="IclR family transcriptional regulator"/>
    <property type="match status" value="1"/>
</dbReference>
<keyword evidence="7" id="KW-1185">Reference proteome</keyword>
<dbReference type="InterPro" id="IPR036388">
    <property type="entry name" value="WH-like_DNA-bd_sf"/>
</dbReference>
<feature type="domain" description="IclR-ED" evidence="5">
    <location>
        <begin position="72"/>
        <end position="260"/>
    </location>
</feature>
<dbReference type="InterPro" id="IPR005471">
    <property type="entry name" value="Tscrpt_reg_IclR_N"/>
</dbReference>
<reference evidence="6 7" key="1">
    <citation type="journal article" date="2014" name="PLoS Genet.">
        <title>Phylogenetically driven sequencing of extremely halophilic archaea reveals strategies for static and dynamic osmo-response.</title>
        <authorList>
            <person name="Becker E.A."/>
            <person name="Seitzer P.M."/>
            <person name="Tritt A."/>
            <person name="Larsen D."/>
            <person name="Krusor M."/>
            <person name="Yao A.I."/>
            <person name="Wu D."/>
            <person name="Madern D."/>
            <person name="Eisen J.A."/>
            <person name="Darling A.E."/>
            <person name="Facciotti M.T."/>
        </authorList>
    </citation>
    <scope>NUCLEOTIDE SEQUENCE [LARGE SCALE GENOMIC DNA]</scope>
    <source>
        <strain evidence="6 7">JCM 13891</strain>
    </source>
</reference>
<feature type="domain" description="HTH iclR-type" evidence="4">
    <location>
        <begin position="10"/>
        <end position="71"/>
    </location>
</feature>
<gene>
    <name evidence="6" type="ORF">C477_00340</name>
</gene>
<sequence>MSPDGDRRRIKSADRVCDILEHLRAVGRAPVSEVAEAVDLSPGTAHTYLTTLESRGLARQDDDDGEYRLGLELLPYGEHVRVRNELYRAAEREIRRLAHDTNACAHLMTERDGQLIVLQEAFGENAIGTDFHPRKQDRSEVLLHSTAAGKAILAHLPDYRVAEILYNRNLVDHTSSTITDEDELAAELEAVRERGFALNDQEHMRGIRAVGTPVLYDGDRVLGAVSLSGSASNWSGDRFREKLPETVMRAANAIEVNIHSAFEGTDRFRT</sequence>
<dbReference type="Pfam" id="PF09339">
    <property type="entry name" value="HTH_IclR"/>
    <property type="match status" value="1"/>
</dbReference>
<dbReference type="SMART" id="SM00346">
    <property type="entry name" value="HTH_ICLR"/>
    <property type="match status" value="1"/>
</dbReference>
<dbReference type="InterPro" id="IPR014757">
    <property type="entry name" value="Tscrpt_reg_IclR_C"/>
</dbReference>
<accession>M0CQE2</accession>
<evidence type="ECO:0000259" key="5">
    <source>
        <dbReference type="PROSITE" id="PS51078"/>
    </source>
</evidence>
<dbReference type="eggNOG" id="arCOG02798">
    <property type="taxonomic scope" value="Archaea"/>
</dbReference>
<dbReference type="SUPFAM" id="SSF46785">
    <property type="entry name" value="Winged helix' DNA-binding domain"/>
    <property type="match status" value="1"/>
</dbReference>
<dbReference type="PATRIC" id="fig|1227488.3.peg.71"/>
<dbReference type="Gene3D" id="1.10.10.10">
    <property type="entry name" value="Winged helix-like DNA-binding domain superfamily/Winged helix DNA-binding domain"/>
    <property type="match status" value="1"/>
</dbReference>
<dbReference type="SUPFAM" id="SSF55781">
    <property type="entry name" value="GAF domain-like"/>
    <property type="match status" value="1"/>
</dbReference>
<dbReference type="InterPro" id="IPR029016">
    <property type="entry name" value="GAF-like_dom_sf"/>
</dbReference>
<dbReference type="PROSITE" id="PS51078">
    <property type="entry name" value="ICLR_ED"/>
    <property type="match status" value="1"/>
</dbReference>
<dbReference type="GO" id="GO:0003677">
    <property type="term" value="F:DNA binding"/>
    <property type="evidence" value="ECO:0007669"/>
    <property type="project" value="UniProtKB-KW"/>
</dbReference>
<proteinExistence type="predicted"/>
<dbReference type="Proteomes" id="UP000011657">
    <property type="component" value="Unassembled WGS sequence"/>
</dbReference>
<organism evidence="6 7">
    <name type="scientific">Haloterrigena salina JCM 13891</name>
    <dbReference type="NCBI Taxonomy" id="1227488"/>
    <lineage>
        <taxon>Archaea</taxon>
        <taxon>Methanobacteriati</taxon>
        <taxon>Methanobacteriota</taxon>
        <taxon>Stenosarchaea group</taxon>
        <taxon>Halobacteria</taxon>
        <taxon>Halobacteriales</taxon>
        <taxon>Natrialbaceae</taxon>
        <taxon>Haloterrigena</taxon>
    </lineage>
</organism>
<keyword evidence="2" id="KW-0238">DNA-binding</keyword>
<dbReference type="PANTHER" id="PTHR30136">
    <property type="entry name" value="HELIX-TURN-HELIX TRANSCRIPTIONAL REGULATOR, ICLR FAMILY"/>
    <property type="match status" value="1"/>
</dbReference>
<dbReference type="Gene3D" id="3.30.450.40">
    <property type="match status" value="1"/>
</dbReference>
<dbReference type="PANTHER" id="PTHR30136:SF35">
    <property type="entry name" value="HTH-TYPE TRANSCRIPTIONAL REGULATOR RV1719"/>
    <property type="match status" value="1"/>
</dbReference>